<dbReference type="EMBL" id="KN433767">
    <property type="protein sequence ID" value="KHG25779.1"/>
    <property type="molecule type" value="Genomic_DNA"/>
</dbReference>
<dbReference type="Proteomes" id="UP000032142">
    <property type="component" value="Unassembled WGS sequence"/>
</dbReference>
<gene>
    <name evidence="1" type="ORF">F383_32034</name>
</gene>
<proteinExistence type="predicted"/>
<name>A0A0B0PMW4_GOSAR</name>
<evidence type="ECO:0000313" key="1">
    <source>
        <dbReference type="EMBL" id="KHG25779.1"/>
    </source>
</evidence>
<organism evidence="1 2">
    <name type="scientific">Gossypium arboreum</name>
    <name type="common">Tree cotton</name>
    <name type="synonym">Gossypium nanking</name>
    <dbReference type="NCBI Taxonomy" id="29729"/>
    <lineage>
        <taxon>Eukaryota</taxon>
        <taxon>Viridiplantae</taxon>
        <taxon>Streptophyta</taxon>
        <taxon>Embryophyta</taxon>
        <taxon>Tracheophyta</taxon>
        <taxon>Spermatophyta</taxon>
        <taxon>Magnoliopsida</taxon>
        <taxon>eudicotyledons</taxon>
        <taxon>Gunneridae</taxon>
        <taxon>Pentapetalae</taxon>
        <taxon>rosids</taxon>
        <taxon>malvids</taxon>
        <taxon>Malvales</taxon>
        <taxon>Malvaceae</taxon>
        <taxon>Malvoideae</taxon>
        <taxon>Gossypium</taxon>
    </lineage>
</organism>
<sequence>MDFLETMMQLASLSRNSKINCLSCLIKELILLTSRARLR</sequence>
<reference evidence="2" key="1">
    <citation type="submission" date="2014-09" db="EMBL/GenBank/DDBJ databases">
        <authorList>
            <person name="Mudge J."/>
            <person name="Ramaraj T."/>
            <person name="Lindquist I.E."/>
            <person name="Bharti A.K."/>
            <person name="Sundararajan A."/>
            <person name="Cameron C.T."/>
            <person name="Woodward J.E."/>
            <person name="May G.D."/>
            <person name="Brubaker C."/>
            <person name="Broadhvest J."/>
            <person name="Wilkins T.A."/>
        </authorList>
    </citation>
    <scope>NUCLEOTIDE SEQUENCE</scope>
    <source>
        <strain evidence="2">cv. AKA8401</strain>
    </source>
</reference>
<protein>
    <submittedName>
        <fullName evidence="1">Uncharacterized protein</fullName>
    </submittedName>
</protein>
<dbReference type="AlphaFoldDB" id="A0A0B0PMW4"/>
<keyword evidence="2" id="KW-1185">Reference proteome</keyword>
<evidence type="ECO:0000313" key="2">
    <source>
        <dbReference type="Proteomes" id="UP000032142"/>
    </source>
</evidence>
<accession>A0A0B0PMW4</accession>